<sequence>MHTLTPIMLAIVLSLCCEMAAGDLISIPKQGTATYVTYYTGLALANLDMSDTGHALLIELFGTTRNMDDQKLFNDMSVHCLCYRVAGSGEVGGAGACTMTDSDGDQLYTTFDAAAQAHTLIGGSGKYKGISGAAPYTSPGPGLSWGSSVAKLTWQFR</sequence>
<feature type="chain" id="PRO_5042501023" evidence="1">
    <location>
        <begin position="21"/>
        <end position="157"/>
    </location>
</feature>
<keyword evidence="4" id="KW-1185">Reference proteome</keyword>
<dbReference type="KEGG" id="phs:C2L64_21270"/>
<dbReference type="EMBL" id="CP026106">
    <property type="protein sequence ID" value="AUT70879.1"/>
    <property type="molecule type" value="Genomic_DNA"/>
</dbReference>
<evidence type="ECO:0000256" key="1">
    <source>
        <dbReference type="SAM" id="SignalP"/>
    </source>
</evidence>
<reference evidence="2 5" key="2">
    <citation type="submission" date="2018-01" db="EMBL/GenBank/DDBJ databases">
        <title>Species boundaries and ecological features among Paraburkholderia terrae DSMZ17804T, P. hospita DSMZ17164T and P. caribensis DSMZ13236T.</title>
        <authorList>
            <person name="Pratama A.A."/>
        </authorList>
    </citation>
    <scope>NUCLEOTIDE SEQUENCE [LARGE SCALE GENOMIC DNA]</scope>
    <source>
        <strain evidence="2 5">DSM 17164</strain>
    </source>
</reference>
<proteinExistence type="predicted"/>
<dbReference type="Proteomes" id="UP000236649">
    <property type="component" value="Chromosome 2"/>
</dbReference>
<evidence type="ECO:0000313" key="3">
    <source>
        <dbReference type="EMBL" id="EIM93594.1"/>
    </source>
</evidence>
<evidence type="ECO:0000313" key="4">
    <source>
        <dbReference type="Proteomes" id="UP000004980"/>
    </source>
</evidence>
<dbReference type="EMBL" id="AKAU01000302">
    <property type="protein sequence ID" value="EIM93594.1"/>
    <property type="molecule type" value="Genomic_DNA"/>
</dbReference>
<accession>A0AAJ5BA66</accession>
<name>A0AAJ5BA66_9BURK</name>
<evidence type="ECO:0000313" key="5">
    <source>
        <dbReference type="Proteomes" id="UP000236649"/>
    </source>
</evidence>
<reference evidence="3 4" key="1">
    <citation type="journal article" date="2012" name="J. Bacteriol.">
        <title>Draft Genome Sequence of the Soil Bacterium Burkholderia terrae Strain BS001, Which Interacts with Fungal Surface Structures.</title>
        <authorList>
            <person name="Nazir R."/>
            <person name="Hansen M.A."/>
            <person name="Sorensen S."/>
            <person name="van Elsas J.D."/>
        </authorList>
    </citation>
    <scope>NUCLEOTIDE SEQUENCE [LARGE SCALE GENOMIC DNA]</scope>
    <source>
        <strain evidence="3 4">BS001</strain>
    </source>
</reference>
<evidence type="ECO:0000313" key="2">
    <source>
        <dbReference type="EMBL" id="AUT70879.1"/>
    </source>
</evidence>
<protein>
    <submittedName>
        <fullName evidence="2">Uncharacterized protein</fullName>
    </submittedName>
</protein>
<organism evidence="2 5">
    <name type="scientific">Paraburkholderia hospita</name>
    <dbReference type="NCBI Taxonomy" id="169430"/>
    <lineage>
        <taxon>Bacteria</taxon>
        <taxon>Pseudomonadati</taxon>
        <taxon>Pseudomonadota</taxon>
        <taxon>Betaproteobacteria</taxon>
        <taxon>Burkholderiales</taxon>
        <taxon>Burkholderiaceae</taxon>
        <taxon>Paraburkholderia</taxon>
    </lineage>
</organism>
<feature type="signal peptide" evidence="1">
    <location>
        <begin position="1"/>
        <end position="20"/>
    </location>
</feature>
<dbReference type="Proteomes" id="UP000004980">
    <property type="component" value="Unassembled WGS sequence"/>
</dbReference>
<dbReference type="GeneID" id="55530847"/>
<keyword evidence="1" id="KW-0732">Signal</keyword>
<dbReference type="AlphaFoldDB" id="A0AAJ5BA66"/>
<gene>
    <name evidence="2" type="ORF">C2L64_21270</name>
    <name evidence="3" type="ORF">WQE_48358</name>
</gene>
<dbReference type="RefSeq" id="WP_009771087.1">
    <property type="nucleotide sequence ID" value="NZ_AKAU01000302.1"/>
</dbReference>